<proteinExistence type="predicted"/>
<dbReference type="AlphaFoldDB" id="A0A225WIJ1"/>
<sequence>MRYRLMECDSQVCAASSEIACDRKLALTQKAFCCDLAEHHLRPMRTRHAISRNFDTQLDDLQALNTLFTFSWDLHCVGKPVVENGSVLAHRLYRPSTRYWYLVCRINHVVALFIIFKETQNVVQPASMAPRRLFDCP</sequence>
<dbReference type="Proteomes" id="UP000198211">
    <property type="component" value="Unassembled WGS sequence"/>
</dbReference>
<comment type="caution">
    <text evidence="1">The sequence shown here is derived from an EMBL/GenBank/DDBJ whole genome shotgun (WGS) entry which is preliminary data.</text>
</comment>
<protein>
    <submittedName>
        <fullName evidence="1">Uncharacterized protein</fullName>
    </submittedName>
</protein>
<organism evidence="1 2">
    <name type="scientific">Phytophthora megakarya</name>
    <dbReference type="NCBI Taxonomy" id="4795"/>
    <lineage>
        <taxon>Eukaryota</taxon>
        <taxon>Sar</taxon>
        <taxon>Stramenopiles</taxon>
        <taxon>Oomycota</taxon>
        <taxon>Peronosporomycetes</taxon>
        <taxon>Peronosporales</taxon>
        <taxon>Peronosporaceae</taxon>
        <taxon>Phytophthora</taxon>
    </lineage>
</organism>
<evidence type="ECO:0000313" key="1">
    <source>
        <dbReference type="EMBL" id="OWZ17435.1"/>
    </source>
</evidence>
<accession>A0A225WIJ1</accession>
<gene>
    <name evidence="1" type="ORF">PHMEG_0008626</name>
</gene>
<evidence type="ECO:0000313" key="2">
    <source>
        <dbReference type="Proteomes" id="UP000198211"/>
    </source>
</evidence>
<name>A0A225WIJ1_9STRA</name>
<reference evidence="2" key="1">
    <citation type="submission" date="2017-03" db="EMBL/GenBank/DDBJ databases">
        <title>Phytopthora megakarya and P. palmivora, two closely related causual agents of cacao black pod achieved similar genome size and gene model numbers by different mechanisms.</title>
        <authorList>
            <person name="Ali S."/>
            <person name="Shao J."/>
            <person name="Larry D.J."/>
            <person name="Kronmiller B."/>
            <person name="Shen D."/>
            <person name="Strem M.D."/>
            <person name="Melnick R.L."/>
            <person name="Guiltinan M.J."/>
            <person name="Tyler B.M."/>
            <person name="Meinhardt L.W."/>
            <person name="Bailey B.A."/>
        </authorList>
    </citation>
    <scope>NUCLEOTIDE SEQUENCE [LARGE SCALE GENOMIC DNA]</scope>
    <source>
        <strain evidence="2">zdho120</strain>
    </source>
</reference>
<keyword evidence="2" id="KW-1185">Reference proteome</keyword>
<dbReference type="EMBL" id="NBNE01000753">
    <property type="protein sequence ID" value="OWZ17435.1"/>
    <property type="molecule type" value="Genomic_DNA"/>
</dbReference>